<dbReference type="PANTHER" id="PTHR24252:SF7">
    <property type="entry name" value="HYALIN"/>
    <property type="match status" value="1"/>
</dbReference>
<dbReference type="FunFam" id="2.40.10.10:FF:000166">
    <property type="entry name" value="Trypsin"/>
    <property type="match status" value="1"/>
</dbReference>
<dbReference type="SMART" id="SM00020">
    <property type="entry name" value="Tryp_SPc"/>
    <property type="match status" value="1"/>
</dbReference>
<dbReference type="GO" id="GO:0004252">
    <property type="term" value="F:serine-type endopeptidase activity"/>
    <property type="evidence" value="ECO:0007669"/>
    <property type="project" value="InterPro"/>
</dbReference>
<dbReference type="Gene3D" id="2.40.10.10">
    <property type="entry name" value="Trypsin-like serine proteases"/>
    <property type="match status" value="1"/>
</dbReference>
<dbReference type="InterPro" id="IPR018114">
    <property type="entry name" value="TRYPSIN_HIS"/>
</dbReference>
<name>A0A7R8ZMH0_9CRUS</name>
<dbReference type="AlphaFoldDB" id="A0A7R8ZMH0"/>
<reference evidence="2" key="1">
    <citation type="submission" date="2020-11" db="EMBL/GenBank/DDBJ databases">
        <authorList>
            <person name="Tran Van P."/>
        </authorList>
    </citation>
    <scope>NUCLEOTIDE SEQUENCE</scope>
</reference>
<proteinExistence type="predicted"/>
<accession>A0A7R8ZMH0</accession>
<dbReference type="InterPro" id="IPR009003">
    <property type="entry name" value="Peptidase_S1_PA"/>
</dbReference>
<dbReference type="Pfam" id="PF00089">
    <property type="entry name" value="Trypsin"/>
    <property type="match status" value="1"/>
</dbReference>
<dbReference type="InterPro" id="IPR001254">
    <property type="entry name" value="Trypsin_dom"/>
</dbReference>
<protein>
    <submittedName>
        <fullName evidence="2">Uncharacterized protein</fullName>
    </submittedName>
</protein>
<dbReference type="PANTHER" id="PTHR24252">
    <property type="entry name" value="ACROSIN-RELATED"/>
    <property type="match status" value="1"/>
</dbReference>
<dbReference type="PROSITE" id="PS50240">
    <property type="entry name" value="TRYPSIN_DOM"/>
    <property type="match status" value="1"/>
</dbReference>
<dbReference type="InterPro" id="IPR001314">
    <property type="entry name" value="Peptidase_S1A"/>
</dbReference>
<evidence type="ECO:0000313" key="2">
    <source>
        <dbReference type="EMBL" id="CAD7227001.1"/>
    </source>
</evidence>
<dbReference type="SUPFAM" id="SSF50494">
    <property type="entry name" value="Trypsin-like serine proteases"/>
    <property type="match status" value="1"/>
</dbReference>
<keyword evidence="1" id="KW-1015">Disulfide bond</keyword>
<dbReference type="PROSITE" id="PS00134">
    <property type="entry name" value="TRYPSIN_HIS"/>
    <property type="match status" value="1"/>
</dbReference>
<gene>
    <name evidence="2" type="ORF">CTOB1V02_LOCUS4912</name>
</gene>
<dbReference type="CDD" id="cd00190">
    <property type="entry name" value="Tryp_SPc"/>
    <property type="match status" value="1"/>
</dbReference>
<dbReference type="OrthoDB" id="6380950at2759"/>
<dbReference type="InterPro" id="IPR043504">
    <property type="entry name" value="Peptidase_S1_PA_chymotrypsin"/>
</dbReference>
<dbReference type="PRINTS" id="PR00722">
    <property type="entry name" value="CHYMOTRYPSIN"/>
</dbReference>
<organism evidence="2">
    <name type="scientific">Cyprideis torosa</name>
    <dbReference type="NCBI Taxonomy" id="163714"/>
    <lineage>
        <taxon>Eukaryota</taxon>
        <taxon>Metazoa</taxon>
        <taxon>Ecdysozoa</taxon>
        <taxon>Arthropoda</taxon>
        <taxon>Crustacea</taxon>
        <taxon>Oligostraca</taxon>
        <taxon>Ostracoda</taxon>
        <taxon>Podocopa</taxon>
        <taxon>Podocopida</taxon>
        <taxon>Cytherocopina</taxon>
        <taxon>Cytheroidea</taxon>
        <taxon>Cytherideidae</taxon>
        <taxon>Cyprideis</taxon>
    </lineage>
</organism>
<evidence type="ECO:0000256" key="1">
    <source>
        <dbReference type="ARBA" id="ARBA00023157"/>
    </source>
</evidence>
<dbReference type="EMBL" id="OB660999">
    <property type="protein sequence ID" value="CAD7227001.1"/>
    <property type="molecule type" value="Genomic_DNA"/>
</dbReference>
<dbReference type="GO" id="GO:0006508">
    <property type="term" value="P:proteolysis"/>
    <property type="evidence" value="ECO:0007669"/>
    <property type="project" value="InterPro"/>
</dbReference>
<sequence>MKMGFISCLLLLWTLADATQARNIESTKIEDDSLHPMDGMRIINGYNAQLGCFPHQVSLRTSQGSHFCGGSIISQDWIVTAAHCVVGQSLSQMRVVSGTISLTSGGTIHTFTAGFYNGNYNPSSAFAYDYAVLRVSPPFTFNSYVHPIQLGSGSANCLNCYASGWGRNDQSNNNLPSNLQYAWLQALTDNDCRSRISGYVDEAHACTLTPPSNICNRIGAEIFCSGAVERSGAGNFLDWSGAER</sequence>